<organism evidence="2 3">
    <name type="scientific">Streptomyces coacervatus</name>
    <dbReference type="NCBI Taxonomy" id="647381"/>
    <lineage>
        <taxon>Bacteria</taxon>
        <taxon>Bacillati</taxon>
        <taxon>Actinomycetota</taxon>
        <taxon>Actinomycetes</taxon>
        <taxon>Kitasatosporales</taxon>
        <taxon>Streptomycetaceae</taxon>
        <taxon>Streptomyces</taxon>
    </lineage>
</organism>
<dbReference type="Proteomes" id="UP001501009">
    <property type="component" value="Unassembled WGS sequence"/>
</dbReference>
<dbReference type="Gene3D" id="1.20.1290.10">
    <property type="entry name" value="AhpD-like"/>
    <property type="match status" value="1"/>
</dbReference>
<dbReference type="Pfam" id="PF02627">
    <property type="entry name" value="CMD"/>
    <property type="match status" value="1"/>
</dbReference>
<dbReference type="EMBL" id="BAABDE010000038">
    <property type="protein sequence ID" value="GAA3839351.1"/>
    <property type="molecule type" value="Genomic_DNA"/>
</dbReference>
<comment type="caution">
    <text evidence="2">The sequence shown here is derived from an EMBL/GenBank/DDBJ whole genome shotgun (WGS) entry which is preliminary data.</text>
</comment>
<evidence type="ECO:0000259" key="1">
    <source>
        <dbReference type="Pfam" id="PF02627"/>
    </source>
</evidence>
<evidence type="ECO:0000313" key="3">
    <source>
        <dbReference type="Proteomes" id="UP001501009"/>
    </source>
</evidence>
<evidence type="ECO:0000313" key="2">
    <source>
        <dbReference type="EMBL" id="GAA3839351.1"/>
    </source>
</evidence>
<feature type="domain" description="Carboxymuconolactone decarboxylase-like" evidence="1">
    <location>
        <begin position="78"/>
        <end position="162"/>
    </location>
</feature>
<reference evidence="3" key="1">
    <citation type="journal article" date="2019" name="Int. J. Syst. Evol. Microbiol.">
        <title>The Global Catalogue of Microorganisms (GCM) 10K type strain sequencing project: providing services to taxonomists for standard genome sequencing and annotation.</title>
        <authorList>
            <consortium name="The Broad Institute Genomics Platform"/>
            <consortium name="The Broad Institute Genome Sequencing Center for Infectious Disease"/>
            <person name="Wu L."/>
            <person name="Ma J."/>
        </authorList>
    </citation>
    <scope>NUCLEOTIDE SEQUENCE [LARGE SCALE GENOMIC DNA]</scope>
    <source>
        <strain evidence="3">JCM 17138</strain>
    </source>
</reference>
<name>A0ABP7JBF3_9ACTN</name>
<dbReference type="PANTHER" id="PTHR34846">
    <property type="entry name" value="4-CARBOXYMUCONOLACTONE DECARBOXYLASE FAMILY PROTEIN (AFU_ORTHOLOGUE AFUA_6G11590)"/>
    <property type="match status" value="1"/>
</dbReference>
<proteinExistence type="predicted"/>
<accession>A0ABP7JBF3</accession>
<gene>
    <name evidence="2" type="ORF">GCM10022403_084570</name>
</gene>
<dbReference type="SUPFAM" id="SSF69118">
    <property type="entry name" value="AhpD-like"/>
    <property type="match status" value="1"/>
</dbReference>
<sequence length="222" mass="24217">MIGRPVCEPRTRRPGSGVGRVICFPFRSANVSVPAMPLKSKQPRIEPLSPPYDEEAAEALALLGHSPIQLFRVWARRPELARAVAGWGSYYFSRRSALTLRRRELVIDRTTALCGADYEWAVHIAGFAEKAGLDAAQLASLAAGRPADDCWDAADRAVLEAVDELHATFDLSDDTWANLVAVADEDAALELVLICGWYHAISFAVRALRLPLEPGTEPIAAL</sequence>
<keyword evidence="3" id="KW-1185">Reference proteome</keyword>
<protein>
    <submittedName>
        <fullName evidence="2">Carboxymuconolactone decarboxylase family protein</fullName>
    </submittedName>
</protein>
<dbReference type="PANTHER" id="PTHR34846:SF5">
    <property type="entry name" value="CARBOXYMUCONOLACTONE DECARBOXYLASE-LIKE DOMAIN-CONTAINING PROTEIN"/>
    <property type="match status" value="1"/>
</dbReference>
<dbReference type="InterPro" id="IPR029032">
    <property type="entry name" value="AhpD-like"/>
</dbReference>
<dbReference type="InterPro" id="IPR003779">
    <property type="entry name" value="CMD-like"/>
</dbReference>